<evidence type="ECO:0000256" key="4">
    <source>
        <dbReference type="ARBA" id="ARBA00022827"/>
    </source>
</evidence>
<dbReference type="GO" id="GO:0032922">
    <property type="term" value="P:circadian regulation of gene expression"/>
    <property type="evidence" value="ECO:0007669"/>
    <property type="project" value="TreeGrafter"/>
</dbReference>
<evidence type="ECO:0000259" key="6">
    <source>
        <dbReference type="Pfam" id="PF03441"/>
    </source>
</evidence>
<dbReference type="GO" id="GO:0003904">
    <property type="term" value="F:deoxyribodipyrimidine photo-lyase activity"/>
    <property type="evidence" value="ECO:0007669"/>
    <property type="project" value="TreeGrafter"/>
</dbReference>
<feature type="non-terminal residue" evidence="7">
    <location>
        <position position="131"/>
    </location>
</feature>
<protein>
    <recommendedName>
        <fullName evidence="6">Cryptochrome/DNA photolyase FAD-binding domain-containing protein</fullName>
    </recommendedName>
</protein>
<proteinExistence type="inferred from homology"/>
<name>A0AAD4BM32_BOLED</name>
<feature type="compositionally biased region" description="Basic and acidic residues" evidence="5">
    <location>
        <begin position="116"/>
        <end position="125"/>
    </location>
</feature>
<keyword evidence="3" id="KW-0285">Flavoprotein</keyword>
<accession>A0AAD4BM32</accession>
<dbReference type="GO" id="GO:0043153">
    <property type="term" value="P:entrainment of circadian clock by photoperiod"/>
    <property type="evidence" value="ECO:0007669"/>
    <property type="project" value="TreeGrafter"/>
</dbReference>
<dbReference type="PANTHER" id="PTHR11455:SF9">
    <property type="entry name" value="CRYPTOCHROME CIRCADIAN CLOCK 5 ISOFORM X1"/>
    <property type="match status" value="1"/>
</dbReference>
<comment type="caution">
    <text evidence="7">The sequence shown here is derived from an EMBL/GenBank/DDBJ whole genome shotgun (WGS) entry which is preliminary data.</text>
</comment>
<evidence type="ECO:0000313" key="8">
    <source>
        <dbReference type="Proteomes" id="UP001194468"/>
    </source>
</evidence>
<dbReference type="InterPro" id="IPR005101">
    <property type="entry name" value="Cryptochr/Photolyase_FAD-bd"/>
</dbReference>
<dbReference type="SUPFAM" id="SSF48173">
    <property type="entry name" value="Cryptochrome/photolyase FAD-binding domain"/>
    <property type="match status" value="1"/>
</dbReference>
<feature type="region of interest" description="Disordered" evidence="5">
    <location>
        <begin position="89"/>
        <end position="131"/>
    </location>
</feature>
<evidence type="ECO:0000256" key="1">
    <source>
        <dbReference type="ARBA" id="ARBA00001974"/>
    </source>
</evidence>
<reference evidence="7" key="2">
    <citation type="journal article" date="2020" name="Nat. Commun.">
        <title>Large-scale genome sequencing of mycorrhizal fungi provides insights into the early evolution of symbiotic traits.</title>
        <authorList>
            <person name="Miyauchi S."/>
            <person name="Kiss E."/>
            <person name="Kuo A."/>
            <person name="Drula E."/>
            <person name="Kohler A."/>
            <person name="Sanchez-Garcia M."/>
            <person name="Morin E."/>
            <person name="Andreopoulos B."/>
            <person name="Barry K.W."/>
            <person name="Bonito G."/>
            <person name="Buee M."/>
            <person name="Carver A."/>
            <person name="Chen C."/>
            <person name="Cichocki N."/>
            <person name="Clum A."/>
            <person name="Culley D."/>
            <person name="Crous P.W."/>
            <person name="Fauchery L."/>
            <person name="Girlanda M."/>
            <person name="Hayes R.D."/>
            <person name="Keri Z."/>
            <person name="LaButti K."/>
            <person name="Lipzen A."/>
            <person name="Lombard V."/>
            <person name="Magnuson J."/>
            <person name="Maillard F."/>
            <person name="Murat C."/>
            <person name="Nolan M."/>
            <person name="Ohm R.A."/>
            <person name="Pangilinan J."/>
            <person name="Pereira M.F."/>
            <person name="Perotto S."/>
            <person name="Peter M."/>
            <person name="Pfister S."/>
            <person name="Riley R."/>
            <person name="Sitrit Y."/>
            <person name="Stielow J.B."/>
            <person name="Szollosi G."/>
            <person name="Zifcakova L."/>
            <person name="Stursova M."/>
            <person name="Spatafora J.W."/>
            <person name="Tedersoo L."/>
            <person name="Vaario L.M."/>
            <person name="Yamada A."/>
            <person name="Yan M."/>
            <person name="Wang P."/>
            <person name="Xu J."/>
            <person name="Bruns T."/>
            <person name="Baldrian P."/>
            <person name="Vilgalys R."/>
            <person name="Dunand C."/>
            <person name="Henrissat B."/>
            <person name="Grigoriev I.V."/>
            <person name="Hibbett D."/>
            <person name="Nagy L.G."/>
            <person name="Martin F.M."/>
        </authorList>
    </citation>
    <scope>NUCLEOTIDE SEQUENCE</scope>
    <source>
        <strain evidence="7">BED1</strain>
    </source>
</reference>
<evidence type="ECO:0000256" key="5">
    <source>
        <dbReference type="SAM" id="MobiDB-lite"/>
    </source>
</evidence>
<dbReference type="InterPro" id="IPR002081">
    <property type="entry name" value="Cryptochrome/DNA_photolyase_1"/>
</dbReference>
<keyword evidence="8" id="KW-1185">Reference proteome</keyword>
<evidence type="ECO:0000256" key="2">
    <source>
        <dbReference type="ARBA" id="ARBA00005862"/>
    </source>
</evidence>
<keyword evidence="4" id="KW-0274">FAD</keyword>
<dbReference type="Proteomes" id="UP001194468">
    <property type="component" value="Unassembled WGS sequence"/>
</dbReference>
<dbReference type="InterPro" id="IPR036134">
    <property type="entry name" value="Crypto/Photolyase_FAD-like_sf"/>
</dbReference>
<dbReference type="GO" id="GO:0003677">
    <property type="term" value="F:DNA binding"/>
    <property type="evidence" value="ECO:0007669"/>
    <property type="project" value="TreeGrafter"/>
</dbReference>
<dbReference type="Pfam" id="PF03441">
    <property type="entry name" value="FAD_binding_7"/>
    <property type="match status" value="1"/>
</dbReference>
<dbReference type="EMBL" id="WHUW01000027">
    <property type="protein sequence ID" value="KAF8434816.1"/>
    <property type="molecule type" value="Genomic_DNA"/>
</dbReference>
<comment type="similarity">
    <text evidence="2">Belongs to the DNA photolyase class-1 family.</text>
</comment>
<comment type="cofactor">
    <cofactor evidence="1">
        <name>FAD</name>
        <dbReference type="ChEBI" id="CHEBI:57692"/>
    </cofactor>
</comment>
<organism evidence="7 8">
    <name type="scientific">Boletus edulis BED1</name>
    <dbReference type="NCBI Taxonomy" id="1328754"/>
    <lineage>
        <taxon>Eukaryota</taxon>
        <taxon>Fungi</taxon>
        <taxon>Dikarya</taxon>
        <taxon>Basidiomycota</taxon>
        <taxon>Agaricomycotina</taxon>
        <taxon>Agaricomycetes</taxon>
        <taxon>Agaricomycetidae</taxon>
        <taxon>Boletales</taxon>
        <taxon>Boletineae</taxon>
        <taxon>Boletaceae</taxon>
        <taxon>Boletoideae</taxon>
        <taxon>Boletus</taxon>
    </lineage>
</organism>
<sequence length="131" mass="14989">WGRSPFPEKFDKSGILVRKYCWLASQKVRVSPYLAPRSVQQNAGCIIGRDYPLPMLGEKVEKERCIQRMKAAYALGLYGNHPSVLNGSADAMFHPGPTSDDRISCGKKKLGKRRRHEEWGDYPERNKRRPT</sequence>
<dbReference type="GO" id="GO:0071949">
    <property type="term" value="F:FAD binding"/>
    <property type="evidence" value="ECO:0007669"/>
    <property type="project" value="TreeGrafter"/>
</dbReference>
<dbReference type="AlphaFoldDB" id="A0AAD4BM32"/>
<evidence type="ECO:0000256" key="3">
    <source>
        <dbReference type="ARBA" id="ARBA00022630"/>
    </source>
</evidence>
<evidence type="ECO:0000313" key="7">
    <source>
        <dbReference type="EMBL" id="KAF8434816.1"/>
    </source>
</evidence>
<gene>
    <name evidence="7" type="ORF">L210DRAFT_3410056</name>
</gene>
<reference evidence="7" key="1">
    <citation type="submission" date="2019-10" db="EMBL/GenBank/DDBJ databases">
        <authorList>
            <consortium name="DOE Joint Genome Institute"/>
            <person name="Kuo A."/>
            <person name="Miyauchi S."/>
            <person name="Kiss E."/>
            <person name="Drula E."/>
            <person name="Kohler A."/>
            <person name="Sanchez-Garcia M."/>
            <person name="Andreopoulos B."/>
            <person name="Barry K.W."/>
            <person name="Bonito G."/>
            <person name="Buee M."/>
            <person name="Carver A."/>
            <person name="Chen C."/>
            <person name="Cichocki N."/>
            <person name="Clum A."/>
            <person name="Culley D."/>
            <person name="Crous P.W."/>
            <person name="Fauchery L."/>
            <person name="Girlanda M."/>
            <person name="Hayes R."/>
            <person name="Keri Z."/>
            <person name="LaButti K."/>
            <person name="Lipzen A."/>
            <person name="Lombard V."/>
            <person name="Magnuson J."/>
            <person name="Maillard F."/>
            <person name="Morin E."/>
            <person name="Murat C."/>
            <person name="Nolan M."/>
            <person name="Ohm R."/>
            <person name="Pangilinan J."/>
            <person name="Pereira M."/>
            <person name="Perotto S."/>
            <person name="Peter M."/>
            <person name="Riley R."/>
            <person name="Sitrit Y."/>
            <person name="Stielow B."/>
            <person name="Szollosi G."/>
            <person name="Zifcakova L."/>
            <person name="Stursova M."/>
            <person name="Spatafora J.W."/>
            <person name="Tedersoo L."/>
            <person name="Vaario L.-M."/>
            <person name="Yamada A."/>
            <person name="Yan M."/>
            <person name="Wang P."/>
            <person name="Xu J."/>
            <person name="Bruns T."/>
            <person name="Baldrian P."/>
            <person name="Vilgalys R."/>
            <person name="Henrissat B."/>
            <person name="Grigoriev I.V."/>
            <person name="Hibbett D."/>
            <person name="Nagy L.G."/>
            <person name="Martin F.M."/>
        </authorList>
    </citation>
    <scope>NUCLEOTIDE SEQUENCE</scope>
    <source>
        <strain evidence="7">BED1</strain>
    </source>
</reference>
<dbReference type="GO" id="GO:0005737">
    <property type="term" value="C:cytoplasm"/>
    <property type="evidence" value="ECO:0007669"/>
    <property type="project" value="TreeGrafter"/>
</dbReference>
<dbReference type="GO" id="GO:0005634">
    <property type="term" value="C:nucleus"/>
    <property type="evidence" value="ECO:0007669"/>
    <property type="project" value="TreeGrafter"/>
</dbReference>
<feature type="domain" description="Cryptochrome/DNA photolyase FAD-binding" evidence="6">
    <location>
        <begin position="7"/>
        <end position="71"/>
    </location>
</feature>
<dbReference type="PANTHER" id="PTHR11455">
    <property type="entry name" value="CRYPTOCHROME"/>
    <property type="match status" value="1"/>
</dbReference>
<feature type="compositionally biased region" description="Basic residues" evidence="5">
    <location>
        <begin position="105"/>
        <end position="115"/>
    </location>
</feature>
<dbReference type="Gene3D" id="1.10.579.10">
    <property type="entry name" value="DNA Cyclobutane Dipyrimidine Photolyase, subunit A, domain 3"/>
    <property type="match status" value="1"/>
</dbReference>